<feature type="chain" id="PRO_5040905527" evidence="1">
    <location>
        <begin position="19"/>
        <end position="347"/>
    </location>
</feature>
<keyword evidence="1" id="KW-0732">Signal</keyword>
<name>A0A9X1XKE9_9VIBR</name>
<evidence type="ECO:0000256" key="1">
    <source>
        <dbReference type="SAM" id="SignalP"/>
    </source>
</evidence>
<keyword evidence="3" id="KW-1185">Reference proteome</keyword>
<organism evidence="2 3">
    <name type="scientific">Vibrio amylolyticus</name>
    <dbReference type="NCBI Taxonomy" id="2847292"/>
    <lineage>
        <taxon>Bacteria</taxon>
        <taxon>Pseudomonadati</taxon>
        <taxon>Pseudomonadota</taxon>
        <taxon>Gammaproteobacteria</taxon>
        <taxon>Vibrionales</taxon>
        <taxon>Vibrionaceae</taxon>
        <taxon>Vibrio</taxon>
    </lineage>
</organism>
<dbReference type="AlphaFoldDB" id="A0A9X1XKE9"/>
<sequence>MRLGLILLLLLYAPWATAQVNLTESIRLSGFGTVSATKSDTKTPIIGQREISDEWCFDCDSSFGIQLDADFTDHWRAAAQVVKRPQDEFSSPELEQAFVEYSNNNYQVKVGRLRLPLYMYSEVYYVSSAYPWLRLPIDVYSFDLGITHFDGARLDWNVDLSNEVQLIITPFYTSSSDSVQDLYGLESHIETGHSGGLSSQIYFNENEFKLTYIRTDLTLTAPQPIGMSQRNIDLFTLGMSYHLDLLHFQTEILFADDFDANWYAGFDYLLEDWQPYIQYGQQRSNLKSESYLIGTKYNITRQLNLNVEWQYIEGRQDMINGHFTELQMIPPYEDSAHVVSVGLSFTF</sequence>
<proteinExistence type="predicted"/>
<evidence type="ECO:0000313" key="2">
    <source>
        <dbReference type="EMBL" id="MCK6264572.1"/>
    </source>
</evidence>
<reference evidence="2" key="1">
    <citation type="submission" date="2021-11" db="EMBL/GenBank/DDBJ databases">
        <title>Vibrio ZSDE26 sp. nov. and Vibrio ZSDZ34 sp. nov., isolated from coastal seawater in Qingdao.</title>
        <authorList>
            <person name="Zhang P."/>
        </authorList>
    </citation>
    <scope>NUCLEOTIDE SEQUENCE</scope>
    <source>
        <strain evidence="2">ZSDE26</strain>
    </source>
</reference>
<evidence type="ECO:0000313" key="3">
    <source>
        <dbReference type="Proteomes" id="UP001139559"/>
    </source>
</evidence>
<gene>
    <name evidence="2" type="ORF">KP803_14930</name>
</gene>
<dbReference type="EMBL" id="JAJHVV010000009">
    <property type="protein sequence ID" value="MCK6264572.1"/>
    <property type="molecule type" value="Genomic_DNA"/>
</dbReference>
<dbReference type="InterPro" id="IPR023614">
    <property type="entry name" value="Porin_dom_sf"/>
</dbReference>
<comment type="caution">
    <text evidence="2">The sequence shown here is derived from an EMBL/GenBank/DDBJ whole genome shotgun (WGS) entry which is preliminary data.</text>
</comment>
<dbReference type="Gene3D" id="2.40.160.10">
    <property type="entry name" value="Porin"/>
    <property type="match status" value="1"/>
</dbReference>
<dbReference type="RefSeq" id="WP_248009652.1">
    <property type="nucleotide sequence ID" value="NZ_JAJHVV010000009.1"/>
</dbReference>
<feature type="signal peptide" evidence="1">
    <location>
        <begin position="1"/>
        <end position="18"/>
    </location>
</feature>
<protein>
    <submittedName>
        <fullName evidence="2">Sulfate ABC transporter permease</fullName>
    </submittedName>
</protein>
<accession>A0A9X1XKE9</accession>
<dbReference type="Proteomes" id="UP001139559">
    <property type="component" value="Unassembled WGS sequence"/>
</dbReference>
<dbReference type="SUPFAM" id="SSF56935">
    <property type="entry name" value="Porins"/>
    <property type="match status" value="1"/>
</dbReference>